<feature type="domain" description="Antitoxin Xre/MbcA/ParS-like toxin-binding" evidence="1">
    <location>
        <begin position="76"/>
        <end position="120"/>
    </location>
</feature>
<dbReference type="Proteomes" id="UP000177960">
    <property type="component" value="Unassembled WGS sequence"/>
</dbReference>
<dbReference type="InterPro" id="IPR024467">
    <property type="entry name" value="Xre/MbcA/ParS-like_toxin-bd"/>
</dbReference>
<protein>
    <recommendedName>
        <fullName evidence="1">Antitoxin Xre/MbcA/ParS-like toxin-binding domain-containing protein</fullName>
    </recommendedName>
</protein>
<accession>A0A1G1ZGM2</accession>
<evidence type="ECO:0000313" key="3">
    <source>
        <dbReference type="Proteomes" id="UP000177960"/>
    </source>
</evidence>
<comment type="caution">
    <text evidence="2">The sequence shown here is derived from an EMBL/GenBank/DDBJ whole genome shotgun (WGS) entry which is preliminary data.</text>
</comment>
<dbReference type="EMBL" id="MHJG01000018">
    <property type="protein sequence ID" value="OGY63712.1"/>
    <property type="molecule type" value="Genomic_DNA"/>
</dbReference>
<sequence>MGEEKRTSKIAQGVGEKSVYEALSYLQKDLKLDYSEIASVLKLSERAVARWFSAKRVCKKNHLIVSQLILVYKNLRSMFSVSENRIAWLKTRHRDFGKSPLEKMKESRGLQKVRMYLDYIVKVRGA</sequence>
<dbReference type="AlphaFoldDB" id="A0A1G1ZGM2"/>
<dbReference type="Pfam" id="PF09722">
    <property type="entry name" value="Xre_MbcA_ParS_C"/>
    <property type="match status" value="1"/>
</dbReference>
<reference evidence="2 3" key="1">
    <citation type="journal article" date="2016" name="Nat. Commun.">
        <title>Thousands of microbial genomes shed light on interconnected biogeochemical processes in an aquifer system.</title>
        <authorList>
            <person name="Anantharaman K."/>
            <person name="Brown C.T."/>
            <person name="Hug L.A."/>
            <person name="Sharon I."/>
            <person name="Castelle C.J."/>
            <person name="Probst A.J."/>
            <person name="Thomas B.C."/>
            <person name="Singh A."/>
            <person name="Wilkins M.J."/>
            <person name="Karaoz U."/>
            <person name="Brodie E.L."/>
            <person name="Williams K.H."/>
            <person name="Hubbard S.S."/>
            <person name="Banfield J.F."/>
        </authorList>
    </citation>
    <scope>NUCLEOTIDE SEQUENCE [LARGE SCALE GENOMIC DNA]</scope>
</reference>
<gene>
    <name evidence="2" type="ORF">A3B92_02105</name>
</gene>
<organism evidence="2 3">
    <name type="scientific">Candidatus Harrisonbacteria bacterium RIFCSPHIGHO2_02_FULL_42_16</name>
    <dbReference type="NCBI Taxonomy" id="1798404"/>
    <lineage>
        <taxon>Bacteria</taxon>
        <taxon>Candidatus Harrisoniibacteriota</taxon>
    </lineage>
</organism>
<name>A0A1G1ZGM2_9BACT</name>
<evidence type="ECO:0000313" key="2">
    <source>
        <dbReference type="EMBL" id="OGY63712.1"/>
    </source>
</evidence>
<evidence type="ECO:0000259" key="1">
    <source>
        <dbReference type="Pfam" id="PF09722"/>
    </source>
</evidence>
<proteinExistence type="predicted"/>